<evidence type="ECO:0000256" key="2">
    <source>
        <dbReference type="ARBA" id="ARBA00004569"/>
    </source>
</evidence>
<evidence type="ECO:0000256" key="9">
    <source>
        <dbReference type="ARBA" id="ARBA00022946"/>
    </source>
</evidence>
<dbReference type="SMART" id="SM00054">
    <property type="entry name" value="EFh"/>
    <property type="match status" value="1"/>
</dbReference>
<keyword evidence="7" id="KW-0999">Mitochondrion inner membrane</keyword>
<accession>A0AAD7LXM5</accession>
<evidence type="ECO:0000256" key="7">
    <source>
        <dbReference type="ARBA" id="ARBA00022792"/>
    </source>
</evidence>
<keyword evidence="6" id="KW-0677">Repeat</keyword>
<evidence type="ECO:0000256" key="4">
    <source>
        <dbReference type="ARBA" id="ARBA00022568"/>
    </source>
</evidence>
<evidence type="ECO:0000256" key="12">
    <source>
        <dbReference type="ARBA" id="ARBA00023136"/>
    </source>
</evidence>
<evidence type="ECO:0000256" key="3">
    <source>
        <dbReference type="ARBA" id="ARBA00022448"/>
    </source>
</evidence>
<dbReference type="GO" id="GO:1990246">
    <property type="term" value="C:uniplex complex"/>
    <property type="evidence" value="ECO:0007669"/>
    <property type="project" value="TreeGrafter"/>
</dbReference>
<evidence type="ECO:0000256" key="6">
    <source>
        <dbReference type="ARBA" id="ARBA00022737"/>
    </source>
</evidence>
<evidence type="ECO:0000256" key="8">
    <source>
        <dbReference type="ARBA" id="ARBA00022837"/>
    </source>
</evidence>
<dbReference type="GO" id="GO:0005509">
    <property type="term" value="F:calcium ion binding"/>
    <property type="evidence" value="ECO:0007669"/>
    <property type="project" value="InterPro"/>
</dbReference>
<dbReference type="AlphaFoldDB" id="A0AAD7LXM5"/>
<evidence type="ECO:0000313" key="17">
    <source>
        <dbReference type="Proteomes" id="UP001163823"/>
    </source>
</evidence>
<protein>
    <submittedName>
        <fullName evidence="16">Calcium uptake 1, mitochondrial</fullName>
    </submittedName>
</protein>
<dbReference type="InterPro" id="IPR039800">
    <property type="entry name" value="MICU1/2/3"/>
</dbReference>
<proteinExistence type="inferred from homology"/>
<keyword evidence="5" id="KW-0479">Metal-binding</keyword>
<feature type="region of interest" description="Disordered" evidence="14">
    <location>
        <begin position="1"/>
        <end position="37"/>
    </location>
</feature>
<dbReference type="InterPro" id="IPR002048">
    <property type="entry name" value="EF_hand_dom"/>
</dbReference>
<feature type="compositionally biased region" description="Low complexity" evidence="14">
    <location>
        <begin position="26"/>
        <end position="37"/>
    </location>
</feature>
<reference evidence="16" key="1">
    <citation type="journal article" date="2023" name="Science">
        <title>Elucidation of the pathway for biosynthesis of saponin adjuvants from the soapbark tree.</title>
        <authorList>
            <person name="Reed J."/>
            <person name="Orme A."/>
            <person name="El-Demerdash A."/>
            <person name="Owen C."/>
            <person name="Martin L.B.B."/>
            <person name="Misra R.C."/>
            <person name="Kikuchi S."/>
            <person name="Rejzek M."/>
            <person name="Martin A.C."/>
            <person name="Harkess A."/>
            <person name="Leebens-Mack J."/>
            <person name="Louveau T."/>
            <person name="Stephenson M.J."/>
            <person name="Osbourn A."/>
        </authorList>
    </citation>
    <scope>NUCLEOTIDE SEQUENCE</scope>
    <source>
        <strain evidence="16">S10</strain>
    </source>
</reference>
<evidence type="ECO:0000256" key="11">
    <source>
        <dbReference type="ARBA" id="ARBA00023128"/>
    </source>
</evidence>
<name>A0AAD7LXM5_QUISA</name>
<dbReference type="KEGG" id="qsa:O6P43_015721"/>
<feature type="domain" description="EF-hand" evidence="15">
    <location>
        <begin position="402"/>
        <end position="434"/>
    </location>
</feature>
<dbReference type="EMBL" id="JARAOO010000006">
    <property type="protein sequence ID" value="KAJ7966215.1"/>
    <property type="molecule type" value="Genomic_DNA"/>
</dbReference>
<feature type="region of interest" description="Disordered" evidence="14">
    <location>
        <begin position="59"/>
        <end position="81"/>
    </location>
</feature>
<keyword evidence="10" id="KW-0406">Ion transport</keyword>
<dbReference type="PANTHER" id="PTHR12294:SF1">
    <property type="entry name" value="CALCIUM UPTAKE PROTEIN 1, MITOCHONDRIAL"/>
    <property type="match status" value="1"/>
</dbReference>
<feature type="compositionally biased region" description="Polar residues" evidence="14">
    <location>
        <begin position="71"/>
        <end position="81"/>
    </location>
</feature>
<dbReference type="PROSITE" id="PS50222">
    <property type="entry name" value="EF_HAND_2"/>
    <property type="match status" value="1"/>
</dbReference>
<keyword evidence="9" id="KW-0809">Transit peptide</keyword>
<dbReference type="SUPFAM" id="SSF47473">
    <property type="entry name" value="EF-hand"/>
    <property type="match status" value="1"/>
</dbReference>
<evidence type="ECO:0000256" key="1">
    <source>
        <dbReference type="ARBA" id="ARBA00004273"/>
    </source>
</evidence>
<dbReference type="Gene3D" id="1.10.238.10">
    <property type="entry name" value="EF-hand"/>
    <property type="match status" value="1"/>
</dbReference>
<dbReference type="Proteomes" id="UP001163823">
    <property type="component" value="Chromosome 6"/>
</dbReference>
<sequence>MASSSSRTRSSGPVLRSLSPSGRFCSSTTSNTSFSSSSSAFASSTSSSFYSPSSTFFNPHHDHHHHNQNNPRSASPTRVNIYNSPSLSSSVRFSIDHRSISPNRSFSSNVITKNNRPISIQKKTCMCSPTSHPGSFRCSLHKNNNGSHNVDSFQSNRHNMRMSAMKNSVVRIGGVEGEWVKRALTALIRPSSHHQKRRAAFQPRSSRLSVMSKAERHVLRYACRQRCMVSRYFTAVQFRVLVDLAVIVHQWLRCCRNGVLELRSWIQRSQHVRHSTKFSSSGWKSASFLKPSSSSSNYVFGFCLKGPDVGFRHSGGPNALDTYIGFLLLLLIRKLESPSLPPTDQLCLLDLPLTVFEYFSSHQTPEGQRRIPEGERRPGELQCAPSEYFLLFDVNNDGHLSIPESSFSVAFKMFDIDNNGEIDKDEFKKVMALM</sequence>
<dbReference type="InterPro" id="IPR018247">
    <property type="entry name" value="EF_Hand_1_Ca_BS"/>
</dbReference>
<comment type="similarity">
    <text evidence="13">Belongs to the MICU1 family. MICU1 subfamily.</text>
</comment>
<evidence type="ECO:0000256" key="5">
    <source>
        <dbReference type="ARBA" id="ARBA00022723"/>
    </source>
</evidence>
<keyword evidence="12" id="KW-0472">Membrane</keyword>
<dbReference type="PROSITE" id="PS00018">
    <property type="entry name" value="EF_HAND_1"/>
    <property type="match status" value="1"/>
</dbReference>
<evidence type="ECO:0000256" key="13">
    <source>
        <dbReference type="ARBA" id="ARBA00038333"/>
    </source>
</evidence>
<dbReference type="GO" id="GO:0051560">
    <property type="term" value="P:mitochondrial calcium ion homeostasis"/>
    <property type="evidence" value="ECO:0007669"/>
    <property type="project" value="TreeGrafter"/>
</dbReference>
<feature type="compositionally biased region" description="Low complexity" evidence="14">
    <location>
        <begin position="1"/>
        <end position="11"/>
    </location>
</feature>
<dbReference type="InterPro" id="IPR011992">
    <property type="entry name" value="EF-hand-dom_pair"/>
</dbReference>
<dbReference type="Pfam" id="PF00036">
    <property type="entry name" value="EF-hand_1"/>
    <property type="match status" value="1"/>
</dbReference>
<keyword evidence="11" id="KW-0496">Mitochondrion</keyword>
<comment type="caution">
    <text evidence="16">The sequence shown here is derived from an EMBL/GenBank/DDBJ whole genome shotgun (WGS) entry which is preliminary data.</text>
</comment>
<keyword evidence="4" id="KW-0109">Calcium transport</keyword>
<comment type="subcellular location">
    <subcellularLocation>
        <location evidence="1">Mitochondrion inner membrane</location>
    </subcellularLocation>
    <subcellularLocation>
        <location evidence="2">Mitochondrion intermembrane space</location>
    </subcellularLocation>
</comment>
<keyword evidence="17" id="KW-1185">Reference proteome</keyword>
<keyword evidence="3" id="KW-0813">Transport</keyword>
<evidence type="ECO:0000313" key="16">
    <source>
        <dbReference type="EMBL" id="KAJ7966215.1"/>
    </source>
</evidence>
<dbReference type="GO" id="GO:0036444">
    <property type="term" value="P:calcium import into the mitochondrion"/>
    <property type="evidence" value="ECO:0007669"/>
    <property type="project" value="TreeGrafter"/>
</dbReference>
<gene>
    <name evidence="16" type="ORF">O6P43_015721</name>
</gene>
<organism evidence="16 17">
    <name type="scientific">Quillaja saponaria</name>
    <name type="common">Soap bark tree</name>
    <dbReference type="NCBI Taxonomy" id="32244"/>
    <lineage>
        <taxon>Eukaryota</taxon>
        <taxon>Viridiplantae</taxon>
        <taxon>Streptophyta</taxon>
        <taxon>Embryophyta</taxon>
        <taxon>Tracheophyta</taxon>
        <taxon>Spermatophyta</taxon>
        <taxon>Magnoliopsida</taxon>
        <taxon>eudicotyledons</taxon>
        <taxon>Gunneridae</taxon>
        <taxon>Pentapetalae</taxon>
        <taxon>rosids</taxon>
        <taxon>fabids</taxon>
        <taxon>Fabales</taxon>
        <taxon>Quillajaceae</taxon>
        <taxon>Quillaja</taxon>
    </lineage>
</organism>
<evidence type="ECO:0000256" key="14">
    <source>
        <dbReference type="SAM" id="MobiDB-lite"/>
    </source>
</evidence>
<dbReference type="GO" id="GO:0005758">
    <property type="term" value="C:mitochondrial intermembrane space"/>
    <property type="evidence" value="ECO:0007669"/>
    <property type="project" value="UniProtKB-SubCell"/>
</dbReference>
<evidence type="ECO:0000256" key="10">
    <source>
        <dbReference type="ARBA" id="ARBA00023065"/>
    </source>
</evidence>
<keyword evidence="8" id="KW-0106">Calcium</keyword>
<dbReference type="PANTHER" id="PTHR12294">
    <property type="entry name" value="EF HAND DOMAIN FAMILY A1,A2-RELATED"/>
    <property type="match status" value="1"/>
</dbReference>
<evidence type="ECO:0000259" key="15">
    <source>
        <dbReference type="PROSITE" id="PS50222"/>
    </source>
</evidence>